<dbReference type="InterPro" id="IPR041491">
    <property type="entry name" value="TRPM_SLOG"/>
</dbReference>
<feature type="transmembrane region" description="Helical" evidence="14">
    <location>
        <begin position="970"/>
        <end position="994"/>
    </location>
</feature>
<organism evidence="17">
    <name type="scientific">Salpingoeca rosetta (strain ATCC 50818 / BSB-021)</name>
    <dbReference type="NCBI Taxonomy" id="946362"/>
    <lineage>
        <taxon>Eukaryota</taxon>
        <taxon>Choanoflagellata</taxon>
        <taxon>Craspedida</taxon>
        <taxon>Salpingoecidae</taxon>
        <taxon>Salpingoeca</taxon>
    </lineage>
</organism>
<evidence type="ECO:0000256" key="12">
    <source>
        <dbReference type="ARBA" id="ARBA00023303"/>
    </source>
</evidence>
<dbReference type="InterPro" id="IPR000086">
    <property type="entry name" value="NUDIX_hydrolase_dom"/>
</dbReference>
<dbReference type="InterPro" id="IPR050927">
    <property type="entry name" value="TRPM"/>
</dbReference>
<evidence type="ECO:0000256" key="6">
    <source>
        <dbReference type="ARBA" id="ARBA00022673"/>
    </source>
</evidence>
<feature type="region of interest" description="Disordered" evidence="13">
    <location>
        <begin position="1130"/>
        <end position="1169"/>
    </location>
</feature>
<accession>F2U348</accession>
<protein>
    <submittedName>
        <fullName evidence="16">ADP-ribose pyrophosphatase</fullName>
    </submittedName>
</protein>
<evidence type="ECO:0000256" key="9">
    <source>
        <dbReference type="ARBA" id="ARBA00022989"/>
    </source>
</evidence>
<dbReference type="KEGG" id="sre:PTSG_02729"/>
<evidence type="ECO:0000256" key="14">
    <source>
        <dbReference type="SAM" id="Phobius"/>
    </source>
</evidence>
<dbReference type="eggNOG" id="KOG4195">
    <property type="taxonomic scope" value="Eukaryota"/>
</dbReference>
<dbReference type="Pfam" id="PF25969">
    <property type="entry name" value="NUDT9_N"/>
    <property type="match status" value="1"/>
</dbReference>
<reference evidence="16" key="1">
    <citation type="submission" date="2009-08" db="EMBL/GenBank/DDBJ databases">
        <title>Annotation of Salpingoeca rosetta.</title>
        <authorList>
            <consortium name="The Broad Institute Genome Sequencing Platform"/>
            <person name="Russ C."/>
            <person name="Cuomo C."/>
            <person name="Burger G."/>
            <person name="Gray M.W."/>
            <person name="Holland P.W.H."/>
            <person name="King N."/>
            <person name="Lang F.B.F."/>
            <person name="Roger A.J."/>
            <person name="Ruiz-Trillo I."/>
            <person name="Young S.K."/>
            <person name="Zeng Q."/>
            <person name="Gargeya S."/>
            <person name="Alvarado L."/>
            <person name="Berlin A."/>
            <person name="Chapman S.B."/>
            <person name="Chen Z."/>
            <person name="Freedman E."/>
            <person name="Gellesch M."/>
            <person name="Goldberg J."/>
            <person name="Griggs A."/>
            <person name="Gujja S."/>
            <person name="Heilman E."/>
            <person name="Heiman D."/>
            <person name="Howarth C."/>
            <person name="Mehta T."/>
            <person name="Neiman D."/>
            <person name="Pearson M."/>
            <person name="Roberts A."/>
            <person name="Saif S."/>
            <person name="Shea T."/>
            <person name="Shenoy N."/>
            <person name="Sisk P."/>
            <person name="Stolte C."/>
            <person name="Sykes S."/>
            <person name="White J."/>
            <person name="Yandava C."/>
            <person name="Haas B."/>
            <person name="Nusbaum C."/>
            <person name="Birren B."/>
        </authorList>
    </citation>
    <scope>NUCLEOTIDE SEQUENCE [LARGE SCALE GENOMIC DNA]</scope>
    <source>
        <strain evidence="16">ATCC 50818</strain>
    </source>
</reference>
<keyword evidence="12" id="KW-0407">Ion channel</keyword>
<dbReference type="EMBL" id="GL832960">
    <property type="protein sequence ID" value="EGD82042.1"/>
    <property type="molecule type" value="Genomic_DNA"/>
</dbReference>
<dbReference type="PANTHER" id="PTHR13800:SF1">
    <property type="entry name" value="TRANSIENT RECEPTOR POTENTIAL CATION CHANNEL TRPM"/>
    <property type="match status" value="1"/>
</dbReference>
<evidence type="ECO:0000256" key="3">
    <source>
        <dbReference type="ARBA" id="ARBA00022448"/>
    </source>
</evidence>
<name>F2U348_SALR5</name>
<dbReference type="InterPro" id="IPR015797">
    <property type="entry name" value="NUDIX_hydrolase-like_dom_sf"/>
</dbReference>
<keyword evidence="17" id="KW-1185">Reference proteome</keyword>
<evidence type="ECO:0000256" key="11">
    <source>
        <dbReference type="ARBA" id="ARBA00023136"/>
    </source>
</evidence>
<keyword evidence="11 14" id="KW-0472">Membrane</keyword>
<feature type="compositionally biased region" description="Polar residues" evidence="13">
    <location>
        <begin position="1145"/>
        <end position="1161"/>
    </location>
</feature>
<dbReference type="eggNOG" id="KOG3614">
    <property type="taxonomic scope" value="Eukaryota"/>
</dbReference>
<evidence type="ECO:0000256" key="7">
    <source>
        <dbReference type="ARBA" id="ARBA00022692"/>
    </source>
</evidence>
<dbReference type="Pfam" id="PF25508">
    <property type="entry name" value="TRPM2"/>
    <property type="match status" value="1"/>
</dbReference>
<keyword evidence="3" id="KW-0813">Transport</keyword>
<dbReference type="SUPFAM" id="SSF55811">
    <property type="entry name" value="Nudix"/>
    <property type="match status" value="1"/>
</dbReference>
<dbReference type="InterPro" id="IPR005821">
    <property type="entry name" value="Ion_trans_dom"/>
</dbReference>
<feature type="transmembrane region" description="Helical" evidence="14">
    <location>
        <begin position="895"/>
        <end position="917"/>
    </location>
</feature>
<dbReference type="RefSeq" id="XP_004996225.1">
    <property type="nucleotide sequence ID" value="XM_004996168.1"/>
</dbReference>
<evidence type="ECO:0000256" key="2">
    <source>
        <dbReference type="ARBA" id="ARBA00009501"/>
    </source>
</evidence>
<dbReference type="GO" id="GO:0005886">
    <property type="term" value="C:plasma membrane"/>
    <property type="evidence" value="ECO:0007669"/>
    <property type="project" value="UniProtKB-SubCell"/>
</dbReference>
<feature type="domain" description="Nudix hydrolase" evidence="15">
    <location>
        <begin position="1284"/>
        <end position="1437"/>
    </location>
</feature>
<dbReference type="FunCoup" id="F2U348">
    <property type="interactions" value="230"/>
</dbReference>
<keyword evidence="6" id="KW-0107">Calcium channel</keyword>
<gene>
    <name evidence="16" type="ORF">PTSG_02729</name>
</gene>
<dbReference type="CDD" id="cd03670">
    <property type="entry name" value="NUDIX_ADPRase_Nudt9"/>
    <property type="match status" value="1"/>
</dbReference>
<evidence type="ECO:0000256" key="1">
    <source>
        <dbReference type="ARBA" id="ARBA00004651"/>
    </source>
</evidence>
<keyword evidence="8" id="KW-0106">Calcium</keyword>
<comment type="subcellular location">
    <subcellularLocation>
        <location evidence="1">Cell membrane</location>
        <topology evidence="1">Multi-pass membrane protein</topology>
    </subcellularLocation>
</comment>
<dbReference type="PANTHER" id="PTHR13800">
    <property type="entry name" value="TRANSIENT RECEPTOR POTENTIAL CATION CHANNEL, SUBFAMILY M, MEMBER 6"/>
    <property type="match status" value="1"/>
</dbReference>
<dbReference type="GeneID" id="16076811"/>
<feature type="transmembrane region" description="Helical" evidence="14">
    <location>
        <begin position="857"/>
        <end position="875"/>
    </location>
</feature>
<dbReference type="OrthoDB" id="310870at2759"/>
<dbReference type="Gene3D" id="3.90.79.10">
    <property type="entry name" value="Nucleoside Triphosphate Pyrophosphohydrolase"/>
    <property type="match status" value="1"/>
</dbReference>
<keyword evidence="9 14" id="KW-1133">Transmembrane helix</keyword>
<dbReference type="Pfam" id="PF00520">
    <property type="entry name" value="Ion_trans"/>
    <property type="match status" value="1"/>
</dbReference>
<evidence type="ECO:0000256" key="5">
    <source>
        <dbReference type="ARBA" id="ARBA00022568"/>
    </source>
</evidence>
<sequence>MACCFGGKRGSRSIRHHQTFPSDGQERQQPIEMTHKQSESVLDRFHLHDTTDPTITETSRAYGTLHFSSNDNKAPFLCLSKDDSPTDALEFVEAMMNAGAQHRFVKPNLVLSVTGGATSFALSRHLEEALTKGISNVVRRTNAWVVTGGTHTGVMRLTGSIMDSLYKSQKNIASPTIGIATLGVLAQQEALLKGATVNHDLAGKSKGVNLDPNHTCFLLVDDGSRGKFGVEIPFRAKLEKAIFDKCQASIISIVIQGGVGTLDTAFNAVKERTPLVVVNHSGGAADVIAYAYYLFHGEGSEHSSLSGKALVGLVKKAFKPKTQADLNKILQRVFDCVLDRKAVFVFDLHQGGPEEFENQIFEAIISTNPSLKTTLTTAMLFDRMDVVTRRLNEQHVTEEETKVLSELLRTALSSNKPEFAKLLLNAGASVTNVNPKKSPVAGFLKAIEELYEEEAEHNSETHLVRLVQLSYTNTRGRALSCLSILGLVDDAEERSNDGEYNVARMSEILWSLVGYSDEDLKAEVTSHLAIKGIIHEEAVREKLALNLLFLWAVCLDRFDLARTLWLRIDRPVMKALVASRILAAMSAHAALSGTYLAEERKIMTADSRRFEDLAVGVLDQGFNDDTDKTEKILKPDDDEGTSPVHVAYVVSSLRFLAHPATQKLLQREWTGNIGKSLPFFAVALGLLVPCSVPLYLYIFQPPADIQEKGAERTDDKDGILNDSRFDKFMREGARVADTAKKAVKRPISLGSFVYRFYMAPSTSFVSDALSHIALCLLFSFYVMDEIATSITAVDGVLIAWFLAFVCEEIRQMYDYGIRNYVSILWNQLDLTLLGLYISGLVVRVVNLDDISLQLASRGIHTFVAVALWVRLMRYYAVSATLGPKLIMIAEMTKDILAFVCFLVVFILAYGVAAQALLFPAVPFSAEKVINVLYRPYFQMYGELDLEGLQADSGCMGDLAFSQCPREEVRLLPVFFAVYMLIANILLINLLIAMFNDTYARVKEEAETLWRKQNYELLDEYRHKPLLPAPLSLIAYVVRLALWAGKHVHKCTSCCGPTETTVVVQPKRNEFEATCAERHVEQTDKQAREAIQTCVLDTNRRVAGVQDGIHAILDRLAAFQAVHERHMTHLRNATGPNHNEPDLGLSRSNSVSSLQDTPSTNKRFGPPPPVFIPSRKYPVADDDVTRCSVDLDCVPWIHVFPDYSPVEYTHSSVLLNPNWADPTDPKGIGFNEKMNGVDRTSCGGEYEVDRLTGRPRHPRGRTGMTGRGLLGKWGVNQAGDTVVTRWRRACDGSIMERDGKRVLEFLAIRRPDNGMWAIPGGFVDNGEEVIETLGRKFLEETMDKATTELTDDERHAVQQLLSGGVPVARIYSEDERNTDNAWVETTCINFHDATGHLSSKLEFKRSDENLLNVAWLPVLEQLGLFASHSELLRRVARHHDAYF</sequence>
<evidence type="ECO:0000313" key="17">
    <source>
        <dbReference type="Proteomes" id="UP000007799"/>
    </source>
</evidence>
<keyword evidence="5" id="KW-0109">Calcium transport</keyword>
<feature type="transmembrane region" description="Helical" evidence="14">
    <location>
        <begin position="789"/>
        <end position="806"/>
    </location>
</feature>
<dbReference type="Gene3D" id="3.40.50.450">
    <property type="match status" value="1"/>
</dbReference>
<evidence type="ECO:0000256" key="13">
    <source>
        <dbReference type="SAM" id="MobiDB-lite"/>
    </source>
</evidence>
<proteinExistence type="inferred from homology"/>
<dbReference type="GO" id="GO:0005262">
    <property type="term" value="F:calcium channel activity"/>
    <property type="evidence" value="ECO:0007669"/>
    <property type="project" value="UniProtKB-KW"/>
</dbReference>
<evidence type="ECO:0000256" key="4">
    <source>
        <dbReference type="ARBA" id="ARBA00022475"/>
    </source>
</evidence>
<comment type="similarity">
    <text evidence="2">Belongs to the transient receptor (TC 1.A.4) family. LTrpC subfamily. TRPM2 sub-subfamily.</text>
</comment>
<feature type="transmembrane region" description="Helical" evidence="14">
    <location>
        <begin position="677"/>
        <end position="698"/>
    </location>
</feature>
<feature type="transmembrane region" description="Helical" evidence="14">
    <location>
        <begin position="764"/>
        <end position="783"/>
    </location>
</feature>
<keyword evidence="7 14" id="KW-0812">Transmembrane</keyword>
<dbReference type="Pfam" id="PF00293">
    <property type="entry name" value="NUDIX"/>
    <property type="match status" value="1"/>
</dbReference>
<evidence type="ECO:0000313" key="16">
    <source>
        <dbReference type="EMBL" id="EGD82042.1"/>
    </source>
</evidence>
<keyword evidence="10" id="KW-0406">Ion transport</keyword>
<evidence type="ECO:0000256" key="8">
    <source>
        <dbReference type="ARBA" id="ARBA00022837"/>
    </source>
</evidence>
<dbReference type="Proteomes" id="UP000007799">
    <property type="component" value="Unassembled WGS sequence"/>
</dbReference>
<dbReference type="InParanoid" id="F2U348"/>
<evidence type="ECO:0000256" key="10">
    <source>
        <dbReference type="ARBA" id="ARBA00023065"/>
    </source>
</evidence>
<feature type="transmembrane region" description="Helical" evidence="14">
    <location>
        <begin position="827"/>
        <end position="845"/>
    </location>
</feature>
<dbReference type="InterPro" id="IPR057366">
    <property type="entry name" value="TRPM-like"/>
</dbReference>
<keyword evidence="4" id="KW-1003">Cell membrane</keyword>
<dbReference type="PROSITE" id="PS51462">
    <property type="entry name" value="NUDIX"/>
    <property type="match status" value="1"/>
</dbReference>
<dbReference type="STRING" id="946362.F2U348"/>
<evidence type="ECO:0000259" key="15">
    <source>
        <dbReference type="PROSITE" id="PS51462"/>
    </source>
</evidence>
<dbReference type="Pfam" id="PF18139">
    <property type="entry name" value="LSDAT_euk"/>
    <property type="match status" value="1"/>
</dbReference>